<organism evidence="1 2">
    <name type="scientific">Rhizobium binae</name>
    <dbReference type="NCBI Taxonomy" id="1138190"/>
    <lineage>
        <taxon>Bacteria</taxon>
        <taxon>Pseudomonadati</taxon>
        <taxon>Pseudomonadota</taxon>
        <taxon>Alphaproteobacteria</taxon>
        <taxon>Hyphomicrobiales</taxon>
        <taxon>Rhizobiaceae</taxon>
        <taxon>Rhizobium/Agrobacterium group</taxon>
        <taxon>Rhizobium</taxon>
    </lineage>
</organism>
<protein>
    <submittedName>
        <fullName evidence="1">Uncharacterized protein</fullName>
    </submittedName>
</protein>
<dbReference type="Proteomes" id="UP001549077">
    <property type="component" value="Unassembled WGS sequence"/>
</dbReference>
<dbReference type="EMBL" id="JBEPMY010000001">
    <property type="protein sequence ID" value="MET3753279.1"/>
    <property type="molecule type" value="Genomic_DNA"/>
</dbReference>
<keyword evidence="2" id="KW-1185">Reference proteome</keyword>
<accession>A0ABV2M9Y2</accession>
<name>A0ABV2M9Y2_9HYPH</name>
<comment type="caution">
    <text evidence="1">The sequence shown here is derived from an EMBL/GenBank/DDBJ whole genome shotgun (WGS) entry which is preliminary data.</text>
</comment>
<proteinExistence type="predicted"/>
<sequence length="35" mass="4178">MSDSWNRRERGRLSSNVYHLQRLSLNGVDHFVEMS</sequence>
<evidence type="ECO:0000313" key="1">
    <source>
        <dbReference type="EMBL" id="MET3753279.1"/>
    </source>
</evidence>
<gene>
    <name evidence="1" type="ORF">ABID08_000618</name>
</gene>
<reference evidence="1 2" key="1">
    <citation type="submission" date="2024-06" db="EMBL/GenBank/DDBJ databases">
        <title>Genomic Encyclopedia of Type Strains, Phase IV (KMG-IV): sequencing the most valuable type-strain genomes for metagenomic binning, comparative biology and taxonomic classification.</title>
        <authorList>
            <person name="Goeker M."/>
        </authorList>
    </citation>
    <scope>NUCLEOTIDE SEQUENCE [LARGE SCALE GENOMIC DNA]</scope>
    <source>
        <strain evidence="1 2">DSM 29288</strain>
    </source>
</reference>
<evidence type="ECO:0000313" key="2">
    <source>
        <dbReference type="Proteomes" id="UP001549077"/>
    </source>
</evidence>